<gene>
    <name evidence="4" type="ORF">SAMN05421875_13334</name>
</gene>
<dbReference type="PROSITE" id="PS00671">
    <property type="entry name" value="D_2_HYDROXYACID_DH_3"/>
    <property type="match status" value="1"/>
</dbReference>
<evidence type="ECO:0000313" key="4">
    <source>
        <dbReference type="EMBL" id="SEA82564.1"/>
    </source>
</evidence>
<protein>
    <submittedName>
        <fullName evidence="4">Glyoxylate/hydroxypyruvate reductase A</fullName>
    </submittedName>
</protein>
<dbReference type="CDD" id="cd12164">
    <property type="entry name" value="GDH_like_2"/>
    <property type="match status" value="1"/>
</dbReference>
<evidence type="ECO:0000256" key="1">
    <source>
        <dbReference type="ARBA" id="ARBA00023002"/>
    </source>
</evidence>
<dbReference type="PANTHER" id="PTHR43333:SF1">
    <property type="entry name" value="D-ISOMER SPECIFIC 2-HYDROXYACID DEHYDROGENASE NAD-BINDING DOMAIN-CONTAINING PROTEIN"/>
    <property type="match status" value="1"/>
</dbReference>
<evidence type="ECO:0000259" key="3">
    <source>
        <dbReference type="Pfam" id="PF02826"/>
    </source>
</evidence>
<feature type="domain" description="D-isomer specific 2-hydroxyacid dehydrogenase NAD-binding" evidence="3">
    <location>
        <begin position="107"/>
        <end position="278"/>
    </location>
</feature>
<evidence type="ECO:0000313" key="5">
    <source>
        <dbReference type="Proteomes" id="UP000199002"/>
    </source>
</evidence>
<keyword evidence="5" id="KW-1185">Reference proteome</keyword>
<sequence>MPLPLGAMKITFCCTDTKAEPWLQGLAAALPGADISVWQPGAPQADYAVVWAPPQQFMDEQTGLKALFNIGAGVDALLKLRLPPDALVVRLDDAGMAVQMAEYVCHAVIRHFREFDGYEADTQAGRWGYRKPRLRSDFPVGVMGLGVLGERVAKALAQFDFPINGWSRSPKAIEGVRAFTGAEQFNDFLAASRVLVNLLPLTPDTTDVINKDTLARLQPGAYVINVARGAHLVDEDLLAAIDSGQVAGATLDVFRTEPLPAGHPFWTHPRITVTPHTSARTLRDESIAQIACKMAALERGEAVAGIVNPARGY</sequence>
<proteinExistence type="predicted"/>
<dbReference type="InterPro" id="IPR029753">
    <property type="entry name" value="D-isomer_DH_CS"/>
</dbReference>
<dbReference type="GO" id="GO:0051287">
    <property type="term" value="F:NAD binding"/>
    <property type="evidence" value="ECO:0007669"/>
    <property type="project" value="InterPro"/>
</dbReference>
<evidence type="ECO:0000256" key="2">
    <source>
        <dbReference type="ARBA" id="ARBA00023027"/>
    </source>
</evidence>
<accession>A0A1H4EBZ0</accession>
<dbReference type="EMBL" id="FNQJ01000033">
    <property type="protein sequence ID" value="SEA82564.1"/>
    <property type="molecule type" value="Genomic_DNA"/>
</dbReference>
<dbReference type="AlphaFoldDB" id="A0A1H4EBZ0"/>
<keyword evidence="1" id="KW-0560">Oxidoreductase</keyword>
<dbReference type="Gene3D" id="3.40.50.720">
    <property type="entry name" value="NAD(P)-binding Rossmann-like Domain"/>
    <property type="match status" value="2"/>
</dbReference>
<name>A0A1H4EBZ0_9BURK</name>
<dbReference type="InterPro" id="IPR036291">
    <property type="entry name" value="NAD(P)-bd_dom_sf"/>
</dbReference>
<dbReference type="SUPFAM" id="SSF51735">
    <property type="entry name" value="NAD(P)-binding Rossmann-fold domains"/>
    <property type="match status" value="1"/>
</dbReference>
<reference evidence="5" key="1">
    <citation type="submission" date="2016-10" db="EMBL/GenBank/DDBJ databases">
        <authorList>
            <person name="Varghese N."/>
            <person name="Submissions S."/>
        </authorList>
    </citation>
    <scope>NUCLEOTIDE SEQUENCE [LARGE SCALE GENOMIC DNA]</scope>
    <source>
        <strain evidence="5">DSM 25157</strain>
    </source>
</reference>
<dbReference type="STRING" id="592050.SAMN05421875_13334"/>
<dbReference type="GO" id="GO:0016616">
    <property type="term" value="F:oxidoreductase activity, acting on the CH-OH group of donors, NAD or NADP as acceptor"/>
    <property type="evidence" value="ECO:0007669"/>
    <property type="project" value="UniProtKB-ARBA"/>
</dbReference>
<keyword evidence="4" id="KW-0670">Pyruvate</keyword>
<dbReference type="Proteomes" id="UP000199002">
    <property type="component" value="Unassembled WGS sequence"/>
</dbReference>
<organism evidence="4 5">
    <name type="scientific">Acidovorax soli</name>
    <dbReference type="NCBI Taxonomy" id="592050"/>
    <lineage>
        <taxon>Bacteria</taxon>
        <taxon>Pseudomonadati</taxon>
        <taxon>Pseudomonadota</taxon>
        <taxon>Betaproteobacteria</taxon>
        <taxon>Burkholderiales</taxon>
        <taxon>Comamonadaceae</taxon>
        <taxon>Acidovorax</taxon>
    </lineage>
</organism>
<dbReference type="Pfam" id="PF02826">
    <property type="entry name" value="2-Hacid_dh_C"/>
    <property type="match status" value="1"/>
</dbReference>
<dbReference type="PANTHER" id="PTHR43333">
    <property type="entry name" value="2-HACID_DH_C DOMAIN-CONTAINING PROTEIN"/>
    <property type="match status" value="1"/>
</dbReference>
<dbReference type="InterPro" id="IPR006140">
    <property type="entry name" value="D-isomer_DH_NAD-bd"/>
</dbReference>
<keyword evidence="2" id="KW-0520">NAD</keyword>